<organism evidence="2 3">
    <name type="scientific">Acer negundo</name>
    <name type="common">Box elder</name>
    <dbReference type="NCBI Taxonomy" id="4023"/>
    <lineage>
        <taxon>Eukaryota</taxon>
        <taxon>Viridiplantae</taxon>
        <taxon>Streptophyta</taxon>
        <taxon>Embryophyta</taxon>
        <taxon>Tracheophyta</taxon>
        <taxon>Spermatophyta</taxon>
        <taxon>Magnoliopsida</taxon>
        <taxon>eudicotyledons</taxon>
        <taxon>Gunneridae</taxon>
        <taxon>Pentapetalae</taxon>
        <taxon>rosids</taxon>
        <taxon>malvids</taxon>
        <taxon>Sapindales</taxon>
        <taxon>Sapindaceae</taxon>
        <taxon>Hippocastanoideae</taxon>
        <taxon>Acereae</taxon>
        <taxon>Acer</taxon>
    </lineage>
</organism>
<reference evidence="2" key="1">
    <citation type="journal article" date="2022" name="Plant J.">
        <title>Strategies of tolerance reflected in two North American maple genomes.</title>
        <authorList>
            <person name="McEvoy S.L."/>
            <person name="Sezen U.U."/>
            <person name="Trouern-Trend A."/>
            <person name="McMahon S.M."/>
            <person name="Schaberg P.G."/>
            <person name="Yang J."/>
            <person name="Wegrzyn J.L."/>
            <person name="Swenson N.G."/>
        </authorList>
    </citation>
    <scope>NUCLEOTIDE SEQUENCE</scope>
    <source>
        <strain evidence="2">91603</strain>
    </source>
</reference>
<evidence type="ECO:0000259" key="1">
    <source>
        <dbReference type="Pfam" id="PF21728"/>
    </source>
</evidence>
<evidence type="ECO:0000313" key="2">
    <source>
        <dbReference type="EMBL" id="KAI9196342.1"/>
    </source>
</evidence>
<keyword evidence="3" id="KW-1185">Reference proteome</keyword>
<gene>
    <name evidence="2" type="ORF">LWI28_023079</name>
</gene>
<accession>A0AAD5JMJ4</accession>
<comment type="caution">
    <text evidence="2">The sequence shown here is derived from an EMBL/GenBank/DDBJ whole genome shotgun (WGS) entry which is preliminary data.</text>
</comment>
<name>A0AAD5JMJ4_ACENE</name>
<proteinExistence type="predicted"/>
<dbReference type="Proteomes" id="UP001064489">
    <property type="component" value="Chromosome 1"/>
</dbReference>
<dbReference type="EMBL" id="JAJSOW010000003">
    <property type="protein sequence ID" value="KAI9196342.1"/>
    <property type="molecule type" value="Genomic_DNA"/>
</dbReference>
<protein>
    <recommendedName>
        <fullName evidence="1">PARP1-like PADR1 domain-containing protein</fullName>
    </recommendedName>
</protein>
<sequence length="215" mass="24392">MPWLRSFLLLVQKLRYKEKKCPSSILQKLVQNVEMLGVIKGQKLVRQKWMCQQAWQRLLVFLPTWLMNTLLTWKVNWRSRIKNRGLKKQVTTLELREILEANGQDSTGLELDLLDCCGLNHRKVKTCSSPASTVIPLQPFFKSSSPAASGVSQSSKGEVFVISKSPCPDFQRNPLKNGSKKIEEAGVLVHAKIKKDQVRTFSLAGGWKIPTTVLF</sequence>
<dbReference type="AlphaFoldDB" id="A0AAD5JMJ4"/>
<dbReference type="InterPro" id="IPR049296">
    <property type="entry name" value="PARP1-like_PADR1_N"/>
</dbReference>
<dbReference type="Gene3D" id="1.10.20.130">
    <property type="match status" value="1"/>
</dbReference>
<dbReference type="Pfam" id="PF21728">
    <property type="entry name" value="PADR1_N"/>
    <property type="match status" value="1"/>
</dbReference>
<feature type="domain" description="PARP1-like PADR1" evidence="1">
    <location>
        <begin position="86"/>
        <end position="117"/>
    </location>
</feature>
<reference evidence="2" key="2">
    <citation type="submission" date="2023-02" db="EMBL/GenBank/DDBJ databases">
        <authorList>
            <person name="Swenson N.G."/>
            <person name="Wegrzyn J.L."/>
            <person name="Mcevoy S.L."/>
        </authorList>
    </citation>
    <scope>NUCLEOTIDE SEQUENCE</scope>
    <source>
        <strain evidence="2">91603</strain>
        <tissue evidence="2">Leaf</tissue>
    </source>
</reference>
<evidence type="ECO:0000313" key="3">
    <source>
        <dbReference type="Proteomes" id="UP001064489"/>
    </source>
</evidence>